<dbReference type="EMBL" id="BKCJ010386537">
    <property type="protein sequence ID" value="GFA21268.1"/>
    <property type="molecule type" value="Genomic_DNA"/>
</dbReference>
<gene>
    <name evidence="2" type="ORF">Tci_593240</name>
</gene>
<reference evidence="2" key="1">
    <citation type="journal article" date="2019" name="Sci. Rep.">
        <title>Draft genome of Tanacetum cinerariifolium, the natural source of mosquito coil.</title>
        <authorList>
            <person name="Yamashiro T."/>
            <person name="Shiraishi A."/>
            <person name="Satake H."/>
            <person name="Nakayama K."/>
        </authorList>
    </citation>
    <scope>NUCLEOTIDE SEQUENCE</scope>
</reference>
<proteinExistence type="predicted"/>
<name>A0A699JAE5_TANCI</name>
<feature type="region of interest" description="Disordered" evidence="1">
    <location>
        <begin position="1"/>
        <end position="138"/>
    </location>
</feature>
<accession>A0A699JAE5</accession>
<protein>
    <submittedName>
        <fullName evidence="2">Uncharacterized protein</fullName>
    </submittedName>
</protein>
<dbReference type="AlphaFoldDB" id="A0A699JAE5"/>
<feature type="compositionally biased region" description="Pro residues" evidence="1">
    <location>
        <begin position="112"/>
        <end position="122"/>
    </location>
</feature>
<organism evidence="2">
    <name type="scientific">Tanacetum cinerariifolium</name>
    <name type="common">Dalmatian daisy</name>
    <name type="synonym">Chrysanthemum cinerariifolium</name>
    <dbReference type="NCBI Taxonomy" id="118510"/>
    <lineage>
        <taxon>Eukaryota</taxon>
        <taxon>Viridiplantae</taxon>
        <taxon>Streptophyta</taxon>
        <taxon>Embryophyta</taxon>
        <taxon>Tracheophyta</taxon>
        <taxon>Spermatophyta</taxon>
        <taxon>Magnoliopsida</taxon>
        <taxon>eudicotyledons</taxon>
        <taxon>Gunneridae</taxon>
        <taxon>Pentapetalae</taxon>
        <taxon>asterids</taxon>
        <taxon>campanulids</taxon>
        <taxon>Asterales</taxon>
        <taxon>Asteraceae</taxon>
        <taxon>Asteroideae</taxon>
        <taxon>Anthemideae</taxon>
        <taxon>Anthemidinae</taxon>
        <taxon>Tanacetum</taxon>
    </lineage>
</organism>
<comment type="caution">
    <text evidence="2">The sequence shown here is derived from an EMBL/GenBank/DDBJ whole genome shotgun (WGS) entry which is preliminary data.</text>
</comment>
<evidence type="ECO:0000313" key="2">
    <source>
        <dbReference type="EMBL" id="GFA21268.1"/>
    </source>
</evidence>
<evidence type="ECO:0000256" key="1">
    <source>
        <dbReference type="SAM" id="MobiDB-lite"/>
    </source>
</evidence>
<sequence>MDPDEFKAPQSLEQALPSPDYVHGPEYPEYVAPTDDEIPEESFMDVDDEEEASEKDEEEHLALVESAALPTIDLVPSTKETEPFQTDESASTPPPPRSPQTRALIDEYASAPTPPSPPPSPLSPLSTSLPRIPSPPLSLPPLHTSPSYASAPLGYKAAMVYDIPETDMPFQKRLCLTALAFRFEVWETSTADVAGQIGEVNKRVTDLATTQRRDAHELYVVYARWAWSRSEDKSTALKALIRAHEARITALEAHTKALQRNVSVLQWQRINDGDILTMHIQHEHDRFKDLARTRDAER</sequence>
<feature type="compositionally biased region" description="Acidic residues" evidence="1">
    <location>
        <begin position="34"/>
        <end position="59"/>
    </location>
</feature>